<sequence>MSKIPLKVDTGKGFALHGTLYLKSDAQSDAVIIICHGLRGSRYAEPVRYIAETLKYHVVSFDFQGNGESGGSTTIGNLDEEAENLHCVISYVRSTLERGILGICGHSKGAAVVLLYASKYNDVPLVINIAARYDYASPDYVQIFFSDKLEKLKKDGYFVLSSGLRDYIVREKDLREREKIDMSCVKNINKEKVRVLTIHGSNDEICPVDGAYIYDKLIGPEPHHKLIVMEGANHSFNEREDELLKTVESWLFENQSWSLDKRISHE</sequence>
<protein>
    <submittedName>
        <fullName evidence="2">20380_t:CDS:1</fullName>
    </submittedName>
</protein>
<dbReference type="OrthoDB" id="9988524at2759"/>
<dbReference type="InterPro" id="IPR029058">
    <property type="entry name" value="AB_hydrolase_fold"/>
</dbReference>
<dbReference type="InterPro" id="IPR022742">
    <property type="entry name" value="Hydrolase_4"/>
</dbReference>
<evidence type="ECO:0000259" key="1">
    <source>
        <dbReference type="Pfam" id="PF12146"/>
    </source>
</evidence>
<dbReference type="Gene3D" id="3.40.50.1820">
    <property type="entry name" value="alpha/beta hydrolase"/>
    <property type="match status" value="1"/>
</dbReference>
<name>A0A9N9P7D1_9GLOM</name>
<dbReference type="AlphaFoldDB" id="A0A9N9P7D1"/>
<keyword evidence="3" id="KW-1185">Reference proteome</keyword>
<feature type="domain" description="Serine aminopeptidase S33" evidence="1">
    <location>
        <begin position="27"/>
        <end position="188"/>
    </location>
</feature>
<reference evidence="2" key="1">
    <citation type="submission" date="2021-06" db="EMBL/GenBank/DDBJ databases">
        <authorList>
            <person name="Kallberg Y."/>
            <person name="Tangrot J."/>
            <person name="Rosling A."/>
        </authorList>
    </citation>
    <scope>NUCLEOTIDE SEQUENCE</scope>
    <source>
        <strain evidence="2">FL966</strain>
    </source>
</reference>
<dbReference type="Proteomes" id="UP000789759">
    <property type="component" value="Unassembled WGS sequence"/>
</dbReference>
<accession>A0A9N9P7D1</accession>
<dbReference type="SUPFAM" id="SSF53474">
    <property type="entry name" value="alpha/beta-Hydrolases"/>
    <property type="match status" value="1"/>
</dbReference>
<evidence type="ECO:0000313" key="2">
    <source>
        <dbReference type="EMBL" id="CAG8811347.1"/>
    </source>
</evidence>
<organism evidence="2 3">
    <name type="scientific">Cetraspora pellucida</name>
    <dbReference type="NCBI Taxonomy" id="1433469"/>
    <lineage>
        <taxon>Eukaryota</taxon>
        <taxon>Fungi</taxon>
        <taxon>Fungi incertae sedis</taxon>
        <taxon>Mucoromycota</taxon>
        <taxon>Glomeromycotina</taxon>
        <taxon>Glomeromycetes</taxon>
        <taxon>Diversisporales</taxon>
        <taxon>Gigasporaceae</taxon>
        <taxon>Cetraspora</taxon>
    </lineage>
</organism>
<dbReference type="GO" id="GO:0008236">
    <property type="term" value="F:serine-type peptidase activity"/>
    <property type="evidence" value="ECO:0007669"/>
    <property type="project" value="InterPro"/>
</dbReference>
<dbReference type="EMBL" id="CAJVQA010038784">
    <property type="protein sequence ID" value="CAG8811347.1"/>
    <property type="molecule type" value="Genomic_DNA"/>
</dbReference>
<comment type="caution">
    <text evidence="2">The sequence shown here is derived from an EMBL/GenBank/DDBJ whole genome shotgun (WGS) entry which is preliminary data.</text>
</comment>
<dbReference type="PANTHER" id="PTHR42886">
    <property type="entry name" value="RE40534P-RELATED"/>
    <property type="match status" value="1"/>
</dbReference>
<proteinExistence type="predicted"/>
<dbReference type="GO" id="GO:0006508">
    <property type="term" value="P:proteolysis"/>
    <property type="evidence" value="ECO:0007669"/>
    <property type="project" value="InterPro"/>
</dbReference>
<gene>
    <name evidence="2" type="ORF">CPELLU_LOCUS18685</name>
</gene>
<evidence type="ECO:0000313" key="3">
    <source>
        <dbReference type="Proteomes" id="UP000789759"/>
    </source>
</evidence>
<dbReference type="PANTHER" id="PTHR42886:SF53">
    <property type="entry name" value="ALPHA_BETA-HYDROLASES SUPERFAMILY PROTEIN"/>
    <property type="match status" value="1"/>
</dbReference>
<dbReference type="Pfam" id="PF12146">
    <property type="entry name" value="Hydrolase_4"/>
    <property type="match status" value="1"/>
</dbReference>